<dbReference type="Pfam" id="PF20209">
    <property type="entry name" value="DUF6570"/>
    <property type="match status" value="1"/>
</dbReference>
<dbReference type="GO" id="GO:0006310">
    <property type="term" value="P:DNA recombination"/>
    <property type="evidence" value="ECO:0007669"/>
    <property type="project" value="UniProtKB-KW"/>
</dbReference>
<evidence type="ECO:0000259" key="3">
    <source>
        <dbReference type="Pfam" id="PF05970"/>
    </source>
</evidence>
<feature type="domain" description="DUF6570" evidence="5">
    <location>
        <begin position="407"/>
        <end position="540"/>
    </location>
</feature>
<comment type="catalytic activity">
    <reaction evidence="1">
        <text>ATP + H2O = ADP + phosphate + H(+)</text>
        <dbReference type="Rhea" id="RHEA:13065"/>
        <dbReference type="ChEBI" id="CHEBI:15377"/>
        <dbReference type="ChEBI" id="CHEBI:15378"/>
        <dbReference type="ChEBI" id="CHEBI:30616"/>
        <dbReference type="ChEBI" id="CHEBI:43474"/>
        <dbReference type="ChEBI" id="CHEBI:456216"/>
        <dbReference type="EC" id="5.6.2.3"/>
    </reaction>
</comment>
<dbReference type="InterPro" id="IPR051055">
    <property type="entry name" value="PIF1_helicase"/>
</dbReference>
<dbReference type="InterPro" id="IPR010285">
    <property type="entry name" value="DNA_helicase_pif1-like_DEAD"/>
</dbReference>
<keyword evidence="1" id="KW-0547">Nucleotide-binding</keyword>
<evidence type="ECO:0000256" key="2">
    <source>
        <dbReference type="SAM" id="MobiDB-lite"/>
    </source>
</evidence>
<dbReference type="InterPro" id="IPR046700">
    <property type="entry name" value="DUF6570"/>
</dbReference>
<evidence type="ECO:0000313" key="6">
    <source>
        <dbReference type="EMBL" id="KAF5339853.1"/>
    </source>
</evidence>
<reference evidence="6 7" key="1">
    <citation type="journal article" date="2020" name="ISME J.">
        <title>Uncovering the hidden diversity of litter-decomposition mechanisms in mushroom-forming fungi.</title>
        <authorList>
            <person name="Floudas D."/>
            <person name="Bentzer J."/>
            <person name="Ahren D."/>
            <person name="Johansson T."/>
            <person name="Persson P."/>
            <person name="Tunlid A."/>
        </authorList>
    </citation>
    <scope>NUCLEOTIDE SEQUENCE [LARGE SCALE GENOMIC DNA]</scope>
    <source>
        <strain evidence="6 7">CBS 175.51</strain>
    </source>
</reference>
<dbReference type="Gene3D" id="3.40.50.300">
    <property type="entry name" value="P-loop containing nucleotide triphosphate hydrolases"/>
    <property type="match status" value="1"/>
</dbReference>
<proteinExistence type="inferred from homology"/>
<evidence type="ECO:0000313" key="7">
    <source>
        <dbReference type="Proteomes" id="UP000541558"/>
    </source>
</evidence>
<dbReference type="Pfam" id="PF05970">
    <property type="entry name" value="PIF1"/>
    <property type="match status" value="1"/>
</dbReference>
<comment type="cofactor">
    <cofactor evidence="1">
        <name>Mg(2+)</name>
        <dbReference type="ChEBI" id="CHEBI:18420"/>
    </cofactor>
</comment>
<keyword evidence="1" id="KW-0227">DNA damage</keyword>
<name>A0A8H5FKM3_9AGAR</name>
<dbReference type="EC" id="5.6.2.3" evidence="1"/>
<dbReference type="InterPro" id="IPR027417">
    <property type="entry name" value="P-loop_NTPase"/>
</dbReference>
<feature type="compositionally biased region" description="Basic and acidic residues" evidence="2">
    <location>
        <begin position="940"/>
        <end position="957"/>
    </location>
</feature>
<keyword evidence="1" id="KW-0067">ATP-binding</keyword>
<feature type="domain" description="Helitron helicase-like" evidence="4">
    <location>
        <begin position="674"/>
        <end position="889"/>
    </location>
</feature>
<dbReference type="Proteomes" id="UP000541558">
    <property type="component" value="Unassembled WGS sequence"/>
</dbReference>
<keyword evidence="1" id="KW-0234">DNA repair</keyword>
<dbReference type="GO" id="GO:0005524">
    <property type="term" value="F:ATP binding"/>
    <property type="evidence" value="ECO:0007669"/>
    <property type="project" value="UniProtKB-KW"/>
</dbReference>
<feature type="domain" description="DNA helicase Pif1-like DEAD-box helicase" evidence="3">
    <location>
        <begin position="1494"/>
        <end position="1651"/>
    </location>
</feature>
<dbReference type="PANTHER" id="PTHR47642:SF5">
    <property type="entry name" value="ATP-DEPENDENT DNA HELICASE"/>
    <property type="match status" value="1"/>
</dbReference>
<evidence type="ECO:0000259" key="4">
    <source>
        <dbReference type="Pfam" id="PF14214"/>
    </source>
</evidence>
<dbReference type="GO" id="GO:0000723">
    <property type="term" value="P:telomere maintenance"/>
    <property type="evidence" value="ECO:0007669"/>
    <property type="project" value="InterPro"/>
</dbReference>
<sequence>MHSTTNRTIAFPLPDTCDLLRPPLVGGGAHVERKFTWAELAPYMVFDDPQNRMPSDAYYDLVSYTPLHNQDLILAENPDSFSLMVALEALVPHFNYTELKSISTVHGIKVPRGSPRQDVETQLRAHVCVDCEPHRAVFTPKNAAARRRSVLTPRQEYMDDATKNVKPFSLEEIEMFGTIAPDCRGAYALGARLTKLEPAGDSLDRCDNVGDGTALVCYAVPWMRIAKKAGKTAVSLIATLHGLKPLARTPKADTLLALGDHACTDTCPRYRATFHPVRTERKQPAPTTAEVPPTVILEPGEDTNIKPYPPPPLSDLEKITIIREFCDDIRPSCFEEAGCAVCGQLTLLTELKPIESLDCPLDPLVEPGVARQERLSPDEPITYDAGPVIDKSVDTVCAKCASCLAQGRRPVNALANGLWVGEVPSVLSDLSYAEQCLIARARTNRCVVRVGTIGYSHSKMTANAISFALPTLKVYHSLPPPQSEMNEVMAFIFTGINPPTEDDLERTPMLVRRSAVGRALEWLKLNHVDYTDLQIDHITLNSYPVSGPIVRWVHRPEAAEASVNVAATSMHETDAVEEPVESDEGGKCPFVVSGLIGSHLETMSTAARKAAAVHHLSTGGSALAVGQADAPESKYHNPQLYPQLYPWLFPYGAGGLGNPRLMGLVAESTQKTWLLMYHDKRFQTDSRFVIVAFNDEQIKRARSGSMIVMKRANFTSVAARIHNINPAVAKEIAVRMQEGETVKPETEEEKSCFALMDQIDHVGSSVYGSLAGKKNMRSEIWSLIAYRGAPSWFITLSPADNKHPICIYWADKKTSFSPEIREYKERARLVSNNPVAGARFFNFMVLLLIKHLLRWADPGGRAGAFGHTAAYYGTVEQQGRMTLHLHMLIWIICALSPQQVRDRIMAKDSDFVKELIAYLEGCQTGDFMTGTMDDMKARFRTKDSKSPNDPARPDKMQQTDGLPNETDVKSETPVHDPTQALPRPPPDARSQHADAPSCDCTCDGCFALSEWTGHYKDTVDNILFRSNVHTCYYKRDVITNGVRTQHVFGKGCLNKDHVCTGRFPRQLFKSTVIDTDGHINLKKNESWINTVNELMVYLFGCNTDCTSLSSGTAVKASAGYIADYISKFGLKTYQIFSSIYDVFERNPDIKDESKDENDAARKLILKMANSLTSKIEIGGPMAAMYLLGHPDHYSSHDFVTLYWRPYVSYVLEKWDAITQTFETSGDPMDCEGPHLSSSFESPTDDGDGTDSDVDSGDTTPSADTDTVTVSRSHGRILSKSNVDDYVMRPAELDTVCLYDWIQCSVRKSDSDDRNYYCCTMLTLFSPWRVATDLRSSAEDWESAFDRHSFAPRHLKIIQNFMIRHECYDSRDDYHAQLRNQVAAQYNGDEDAGSDDEGEELPNEDDHFDMDVDPKDEEIGTWSQKKVDQMKEVEVVLHSAGWHVDGASSTASMAGRAFAPERSFAPSKWKDVVASESGSHECAPGYCCAKSLYSLNEEQTRAFRIVANHSVSPRADQLLMYIGGMGGTGKTQVINALRLWFDVRNQGNRMVVTAPTGAAASVVRGSTYHSYLGVATGDRRAYAPRGGKALDEARLRMRGVDYVFMDEISMVSCQDLYLIDARLKDITTLHDLPFGGVNIIVAGDFAQLPPAKGFRSTAEKSQRSSCPARSRATKIIPLDSFCGTYEDALRTCLVNMRYRECTEADLEFLRSRIPANNPSISLGDPLWRNVSIITAWNTHKDQINEMNAVRFAHESKQPLFMFYCIDKQSTANGQRGRRKKAPPPPAQHKIKLTDTVREALWTSPPYTSEHVPACLPLCVGMPVMIRNNDATELCITKGQEAKVRGWTSREISGHPGKFALDVLFVELLNPKDPIKLPYLEENVVPLMKISTAITAVLPNDAKISVSRQQVPVILNFAMTDYASQGKTREVNVVDLTRSRNHQAMYTALSRGTKASATAILRDFKEEKLTGGISGHLRQEFRMIDTLDEITKRRYDREIPAEVVQKLRASTVVAYKTWKRKEGSAGESEASKRNRKRKADHIALVESAKKKIRVDPEIPRESRQEEFREKWLDSWEWDSVDWSCAHDSFLTILRYVWYTRSTTFISQLAPASWYLEYMFEMFAAIDRGAAALNECRYGIRERLWLAEGDSFPRGQAGTDLYSLVQIIGGSQLGSPSNLTYRLCMGCHARTPGTGVFEGIGPYVDMRSSLSRVVQVSTYVRSLEAVAGSCSDCDGDLLLENEYPQLMCVQLPFLPFDTLRKRLVIDSSIELSNARYRLAGVVYWGADHFAARIVDESLRVYRYDDMQMNGLVTYEYSLSSGLHKNTLSVFDRKVASMAVYTQM</sequence>
<dbReference type="GO" id="GO:0016787">
    <property type="term" value="F:hydrolase activity"/>
    <property type="evidence" value="ECO:0007669"/>
    <property type="project" value="UniProtKB-KW"/>
</dbReference>
<dbReference type="OrthoDB" id="432234at2759"/>
<comment type="caution">
    <text evidence="6">The sequence shown here is derived from an EMBL/GenBank/DDBJ whole genome shotgun (WGS) entry which is preliminary data.</text>
</comment>
<keyword evidence="1" id="KW-0347">Helicase</keyword>
<protein>
    <recommendedName>
        <fullName evidence="1">ATP-dependent DNA helicase</fullName>
        <ecNumber evidence="1">5.6.2.3</ecNumber>
    </recommendedName>
</protein>
<dbReference type="EMBL" id="JAACJK010000006">
    <property type="protein sequence ID" value="KAF5339853.1"/>
    <property type="molecule type" value="Genomic_DNA"/>
</dbReference>
<dbReference type="Pfam" id="PF14214">
    <property type="entry name" value="Helitron_like_N"/>
    <property type="match status" value="1"/>
</dbReference>
<dbReference type="PANTHER" id="PTHR47642">
    <property type="entry name" value="ATP-DEPENDENT DNA HELICASE"/>
    <property type="match status" value="1"/>
</dbReference>
<evidence type="ECO:0000256" key="1">
    <source>
        <dbReference type="RuleBase" id="RU363044"/>
    </source>
</evidence>
<dbReference type="GO" id="GO:0043139">
    <property type="term" value="F:5'-3' DNA helicase activity"/>
    <property type="evidence" value="ECO:0007669"/>
    <property type="project" value="UniProtKB-EC"/>
</dbReference>
<organism evidence="6 7">
    <name type="scientific">Ephemerocybe angulata</name>
    <dbReference type="NCBI Taxonomy" id="980116"/>
    <lineage>
        <taxon>Eukaryota</taxon>
        <taxon>Fungi</taxon>
        <taxon>Dikarya</taxon>
        <taxon>Basidiomycota</taxon>
        <taxon>Agaricomycotina</taxon>
        <taxon>Agaricomycetes</taxon>
        <taxon>Agaricomycetidae</taxon>
        <taxon>Agaricales</taxon>
        <taxon>Agaricineae</taxon>
        <taxon>Psathyrellaceae</taxon>
        <taxon>Ephemerocybe</taxon>
    </lineage>
</organism>
<accession>A0A8H5FKM3</accession>
<feature type="region of interest" description="Disordered" evidence="2">
    <location>
        <begin position="940"/>
        <end position="993"/>
    </location>
</feature>
<keyword evidence="7" id="KW-1185">Reference proteome</keyword>
<evidence type="ECO:0000259" key="5">
    <source>
        <dbReference type="Pfam" id="PF20209"/>
    </source>
</evidence>
<dbReference type="InterPro" id="IPR025476">
    <property type="entry name" value="Helitron_helicase-like"/>
</dbReference>
<feature type="region of interest" description="Disordered" evidence="2">
    <location>
        <begin position="1386"/>
        <end position="1410"/>
    </location>
</feature>
<keyword evidence="1" id="KW-0233">DNA recombination</keyword>
<keyword evidence="1" id="KW-0378">Hydrolase</keyword>
<comment type="similarity">
    <text evidence="1">Belongs to the helicase family.</text>
</comment>
<dbReference type="GO" id="GO:0006281">
    <property type="term" value="P:DNA repair"/>
    <property type="evidence" value="ECO:0007669"/>
    <property type="project" value="UniProtKB-KW"/>
</dbReference>
<gene>
    <name evidence="6" type="ORF">D9611_009068</name>
</gene>
<feature type="compositionally biased region" description="Acidic residues" evidence="2">
    <location>
        <begin position="1242"/>
        <end position="1255"/>
    </location>
</feature>
<feature type="region of interest" description="Disordered" evidence="2">
    <location>
        <begin position="1225"/>
        <end position="1270"/>
    </location>
</feature>
<dbReference type="SUPFAM" id="SSF52540">
    <property type="entry name" value="P-loop containing nucleoside triphosphate hydrolases"/>
    <property type="match status" value="2"/>
</dbReference>
<feature type="compositionally biased region" description="Acidic residues" evidence="2">
    <location>
        <begin position="1387"/>
        <end position="1407"/>
    </location>
</feature>